<name>A0ABS6D4I6_9FIRM</name>
<evidence type="ECO:0000313" key="8">
    <source>
        <dbReference type="Proteomes" id="UP000723714"/>
    </source>
</evidence>
<evidence type="ECO:0000259" key="5">
    <source>
        <dbReference type="Pfam" id="PF04542"/>
    </source>
</evidence>
<evidence type="ECO:0000256" key="3">
    <source>
        <dbReference type="ARBA" id="ARBA00023125"/>
    </source>
</evidence>
<evidence type="ECO:0000256" key="1">
    <source>
        <dbReference type="ARBA" id="ARBA00023015"/>
    </source>
</evidence>
<dbReference type="RefSeq" id="WP_216241712.1">
    <property type="nucleotide sequence ID" value="NZ_JABACJ020000009.1"/>
</dbReference>
<evidence type="ECO:0000259" key="6">
    <source>
        <dbReference type="Pfam" id="PF08281"/>
    </source>
</evidence>
<reference evidence="7 8" key="1">
    <citation type="submission" date="2021-06" db="EMBL/GenBank/DDBJ databases">
        <title>Faecalicatena sp. nov. isolated from porcine feces.</title>
        <authorList>
            <person name="Oh B.S."/>
            <person name="Lee J.H."/>
        </authorList>
    </citation>
    <scope>NUCLEOTIDE SEQUENCE [LARGE SCALE GENOMIC DNA]</scope>
    <source>
        <strain evidence="7 8">AGMB00832</strain>
    </source>
</reference>
<evidence type="ECO:0000313" key="7">
    <source>
        <dbReference type="EMBL" id="MBU3876404.1"/>
    </source>
</evidence>
<keyword evidence="4" id="KW-0804">Transcription</keyword>
<keyword evidence="2" id="KW-0731">Sigma factor</keyword>
<keyword evidence="1" id="KW-0805">Transcription regulation</keyword>
<dbReference type="InterPro" id="IPR014284">
    <property type="entry name" value="RNA_pol_sigma-70_dom"/>
</dbReference>
<dbReference type="Pfam" id="PF08281">
    <property type="entry name" value="Sigma70_r4_2"/>
    <property type="match status" value="1"/>
</dbReference>
<dbReference type="PANTHER" id="PTHR43133:SF8">
    <property type="entry name" value="RNA POLYMERASE SIGMA FACTOR HI_1459-RELATED"/>
    <property type="match status" value="1"/>
</dbReference>
<comment type="caution">
    <text evidence="7">The sequence shown here is derived from an EMBL/GenBank/DDBJ whole genome shotgun (WGS) entry which is preliminary data.</text>
</comment>
<evidence type="ECO:0000256" key="2">
    <source>
        <dbReference type="ARBA" id="ARBA00023082"/>
    </source>
</evidence>
<dbReference type="InterPro" id="IPR013249">
    <property type="entry name" value="RNA_pol_sigma70_r4_t2"/>
</dbReference>
<dbReference type="EMBL" id="JABACJ020000009">
    <property type="protein sequence ID" value="MBU3876404.1"/>
    <property type="molecule type" value="Genomic_DNA"/>
</dbReference>
<sequence length="180" mass="21187">MENDFLLIRKMKQGDENAFDLFVRKYYGDILKYCAYHCSDKKYAEDLAQETFLHFFAKLSDYRYTGKTKNYLYTIAGNLCRNYYKKAKEIPAEEELSGMEELTAQGVEGEVTDKVMLEWALNQLSSEFYDVITLFYFQEMKLKEIADTLQIGLPLVKYRLRMAKLQLQELIGKEETGYES</sequence>
<dbReference type="NCBIfam" id="TIGR02937">
    <property type="entry name" value="sigma70-ECF"/>
    <property type="match status" value="1"/>
</dbReference>
<protein>
    <submittedName>
        <fullName evidence="7">RNA polymerase sigma factor</fullName>
    </submittedName>
</protein>
<dbReference type="InterPro" id="IPR007627">
    <property type="entry name" value="RNA_pol_sigma70_r2"/>
</dbReference>
<gene>
    <name evidence="7" type="ORF">HGO97_011335</name>
</gene>
<dbReference type="Pfam" id="PF04542">
    <property type="entry name" value="Sigma70_r2"/>
    <property type="match status" value="1"/>
</dbReference>
<keyword evidence="3" id="KW-0238">DNA-binding</keyword>
<feature type="domain" description="RNA polymerase sigma-70 region 2" evidence="5">
    <location>
        <begin position="22"/>
        <end position="88"/>
    </location>
</feature>
<proteinExistence type="predicted"/>
<dbReference type="InterPro" id="IPR039425">
    <property type="entry name" value="RNA_pol_sigma-70-like"/>
</dbReference>
<organism evidence="7 8">
    <name type="scientific">Faecalicatena faecalis</name>
    <dbReference type="NCBI Taxonomy" id="2726362"/>
    <lineage>
        <taxon>Bacteria</taxon>
        <taxon>Bacillati</taxon>
        <taxon>Bacillota</taxon>
        <taxon>Clostridia</taxon>
        <taxon>Lachnospirales</taxon>
        <taxon>Lachnospiraceae</taxon>
        <taxon>Faecalicatena</taxon>
    </lineage>
</organism>
<keyword evidence="8" id="KW-1185">Reference proteome</keyword>
<accession>A0ABS6D4I6</accession>
<evidence type="ECO:0000256" key="4">
    <source>
        <dbReference type="ARBA" id="ARBA00023163"/>
    </source>
</evidence>
<dbReference type="PANTHER" id="PTHR43133">
    <property type="entry name" value="RNA POLYMERASE ECF-TYPE SIGMA FACTO"/>
    <property type="match status" value="1"/>
</dbReference>
<feature type="domain" description="RNA polymerase sigma factor 70 region 4 type 2" evidence="6">
    <location>
        <begin position="120"/>
        <end position="167"/>
    </location>
</feature>
<dbReference type="Proteomes" id="UP000723714">
    <property type="component" value="Unassembled WGS sequence"/>
</dbReference>